<dbReference type="EMBL" id="MCGR01000088">
    <property type="protein sequence ID" value="ORY55948.1"/>
    <property type="molecule type" value="Genomic_DNA"/>
</dbReference>
<dbReference type="InterPro" id="IPR035979">
    <property type="entry name" value="RBD_domain_sf"/>
</dbReference>
<evidence type="ECO:0000313" key="9">
    <source>
        <dbReference type="EMBL" id="ORY55948.1"/>
    </source>
</evidence>
<name>A0A1Y2D9L6_9BASI</name>
<evidence type="ECO:0000256" key="1">
    <source>
        <dbReference type="ARBA" id="ARBA00007747"/>
    </source>
</evidence>
<dbReference type="FunCoup" id="A0A1Y2D9L6">
    <property type="interactions" value="91"/>
</dbReference>
<evidence type="ECO:0000259" key="8">
    <source>
        <dbReference type="PROSITE" id="PS50102"/>
    </source>
</evidence>
<evidence type="ECO:0000256" key="5">
    <source>
        <dbReference type="ARBA" id="ARBA00023187"/>
    </source>
</evidence>
<feature type="domain" description="RRM" evidence="8">
    <location>
        <begin position="108"/>
        <end position="196"/>
    </location>
</feature>
<evidence type="ECO:0000256" key="2">
    <source>
        <dbReference type="ARBA" id="ARBA00022664"/>
    </source>
</evidence>
<dbReference type="PROSITE" id="PS50102">
    <property type="entry name" value="RRM"/>
    <property type="match status" value="1"/>
</dbReference>
<evidence type="ECO:0000256" key="7">
    <source>
        <dbReference type="SAM" id="MobiDB-lite"/>
    </source>
</evidence>
<dbReference type="InterPro" id="IPR034392">
    <property type="entry name" value="TatSF1-like_RRM1"/>
</dbReference>
<reference evidence="9 10" key="1">
    <citation type="submission" date="2016-07" db="EMBL/GenBank/DDBJ databases">
        <title>Pervasive Adenine N6-methylation of Active Genes in Fungi.</title>
        <authorList>
            <consortium name="DOE Joint Genome Institute"/>
            <person name="Mondo S.J."/>
            <person name="Dannebaum R.O."/>
            <person name="Kuo R.C."/>
            <person name="Labutti K."/>
            <person name="Haridas S."/>
            <person name="Kuo A."/>
            <person name="Salamov A."/>
            <person name="Ahrendt S.R."/>
            <person name="Lipzen A."/>
            <person name="Sullivan W."/>
            <person name="Andreopoulos W.B."/>
            <person name="Clum A."/>
            <person name="Lindquist E."/>
            <person name="Daum C."/>
            <person name="Ramamoorthy G.K."/>
            <person name="Gryganskyi A."/>
            <person name="Culley D."/>
            <person name="Magnuson J.K."/>
            <person name="James T.Y."/>
            <person name="O'Malley M.A."/>
            <person name="Stajich J.E."/>
            <person name="Spatafora J.W."/>
            <person name="Visel A."/>
            <person name="Grigoriev I.V."/>
        </authorList>
    </citation>
    <scope>NUCLEOTIDE SEQUENCE [LARGE SCALE GENOMIC DNA]</scope>
    <source>
        <strain evidence="9 10">62-1032</strain>
    </source>
</reference>
<dbReference type="CDD" id="cd12285">
    <property type="entry name" value="RRM3_RBM39_like"/>
    <property type="match status" value="1"/>
</dbReference>
<feature type="region of interest" description="Disordered" evidence="7">
    <location>
        <begin position="1"/>
        <end position="32"/>
    </location>
</feature>
<dbReference type="GO" id="GO:0005684">
    <property type="term" value="C:U2-type spliceosomal complex"/>
    <property type="evidence" value="ECO:0007669"/>
    <property type="project" value="TreeGrafter"/>
</dbReference>
<organism evidence="9 10">
    <name type="scientific">Leucosporidium creatinivorum</name>
    <dbReference type="NCBI Taxonomy" id="106004"/>
    <lineage>
        <taxon>Eukaryota</taxon>
        <taxon>Fungi</taxon>
        <taxon>Dikarya</taxon>
        <taxon>Basidiomycota</taxon>
        <taxon>Pucciniomycotina</taxon>
        <taxon>Microbotryomycetes</taxon>
        <taxon>Leucosporidiales</taxon>
        <taxon>Leucosporidium</taxon>
    </lineage>
</organism>
<keyword evidence="4 6" id="KW-0694">RNA-binding</keyword>
<feature type="region of interest" description="Disordered" evidence="7">
    <location>
        <begin position="193"/>
        <end position="241"/>
    </location>
</feature>
<dbReference type="CDD" id="cd12281">
    <property type="entry name" value="RRM1_TatSF1_like"/>
    <property type="match status" value="1"/>
</dbReference>
<dbReference type="GO" id="GO:0003723">
    <property type="term" value="F:RNA binding"/>
    <property type="evidence" value="ECO:0007669"/>
    <property type="project" value="UniProtKB-UniRule"/>
</dbReference>
<dbReference type="AlphaFoldDB" id="A0A1Y2D9L6"/>
<evidence type="ECO:0000256" key="3">
    <source>
        <dbReference type="ARBA" id="ARBA00022737"/>
    </source>
</evidence>
<dbReference type="SUPFAM" id="SSF54928">
    <property type="entry name" value="RNA-binding domain, RBD"/>
    <property type="match status" value="2"/>
</dbReference>
<keyword evidence="5" id="KW-0508">mRNA splicing</keyword>
<comment type="similarity">
    <text evidence="1">Belongs to the HTATSF1 family.</text>
</comment>
<dbReference type="Proteomes" id="UP000193467">
    <property type="component" value="Unassembled WGS sequence"/>
</dbReference>
<dbReference type="FunFam" id="3.30.70.330:FF:000105">
    <property type="entry name" value="HIV Tat-specific factor 1 homolog"/>
    <property type="match status" value="1"/>
</dbReference>
<dbReference type="InterPro" id="IPR012677">
    <property type="entry name" value="Nucleotide-bd_a/b_plait_sf"/>
</dbReference>
<dbReference type="GO" id="GO:0005686">
    <property type="term" value="C:U2 snRNP"/>
    <property type="evidence" value="ECO:0007669"/>
    <property type="project" value="TreeGrafter"/>
</dbReference>
<accession>A0A1Y2D9L6</accession>
<evidence type="ECO:0000313" key="10">
    <source>
        <dbReference type="Proteomes" id="UP000193467"/>
    </source>
</evidence>
<feature type="compositionally biased region" description="Basic and acidic residues" evidence="7">
    <location>
        <begin position="193"/>
        <end position="239"/>
    </location>
</feature>
<evidence type="ECO:0000256" key="6">
    <source>
        <dbReference type="PROSITE-ProRule" id="PRU00176"/>
    </source>
</evidence>
<dbReference type="Pfam" id="PF00076">
    <property type="entry name" value="RRM_1"/>
    <property type="match status" value="2"/>
</dbReference>
<evidence type="ECO:0000256" key="4">
    <source>
        <dbReference type="ARBA" id="ARBA00022884"/>
    </source>
</evidence>
<sequence>MAPPATTSSAAAHAPVASTSAASSSSTTGAASSADFAADPRIHFNQQSGKWAFEADDGTEMEWEEARGVWVPVVSLCLFSCSSKTTSYRLSKRHQQEDQSTSRSPKATAVFISGLPLSTTLTQLSSVFSKAGLILEDGEGDPKIKMYKDEQGHFKGEALVVYLQEASVELAIRLLDETELELGSGEGVMRVKKAEFEQRENGGAGKGKEKAERAPKDPKKAELEKQKAGRRAEKLKQKLTDWSSDDEDATAAAAAKAKYSKLVVLQGMFTLQELEEDATLLLDLKEDVRDECETMGEVTNVTLYDKEETGIITVRFKEDIAAQACIAKMNGRFFGGRSIAAFLADGSKKYKKSGQGVDLAGTGFGDAEADREEEEKEKERLHKYAEWLEQDKGEQ</sequence>
<feature type="compositionally biased region" description="Acidic residues" evidence="7">
    <location>
        <begin position="367"/>
        <end position="376"/>
    </location>
</feature>
<dbReference type="STRING" id="106004.A0A1Y2D9L6"/>
<dbReference type="PANTHER" id="PTHR15608:SF0">
    <property type="entry name" value="HIV TAT-SPECIFIC FACTOR 1"/>
    <property type="match status" value="1"/>
</dbReference>
<dbReference type="InterPro" id="IPR034393">
    <property type="entry name" value="TatSF1-like"/>
</dbReference>
<keyword evidence="10" id="KW-1185">Reference proteome</keyword>
<feature type="region of interest" description="Disordered" evidence="7">
    <location>
        <begin position="353"/>
        <end position="380"/>
    </location>
</feature>
<dbReference type="OrthoDB" id="10258585at2759"/>
<keyword evidence="2" id="KW-0507">mRNA processing</keyword>
<protein>
    <recommendedName>
        <fullName evidence="8">RRM domain-containing protein</fullName>
    </recommendedName>
</protein>
<dbReference type="InParanoid" id="A0A1Y2D9L6"/>
<proteinExistence type="inferred from homology"/>
<comment type="caution">
    <text evidence="9">The sequence shown here is derived from an EMBL/GenBank/DDBJ whole genome shotgun (WGS) entry which is preliminary data.</text>
</comment>
<dbReference type="SMART" id="SM00360">
    <property type="entry name" value="RRM"/>
    <property type="match status" value="2"/>
</dbReference>
<gene>
    <name evidence="9" type="ORF">BCR35DRAFT_309916</name>
</gene>
<keyword evidence="3" id="KW-0677">Repeat</keyword>
<dbReference type="PANTHER" id="PTHR15608">
    <property type="entry name" value="SPLICING FACTOR U2AF-ASSOCIATED PROTEIN 2"/>
    <property type="match status" value="1"/>
</dbReference>
<dbReference type="GO" id="GO:0000398">
    <property type="term" value="P:mRNA splicing, via spliceosome"/>
    <property type="evidence" value="ECO:0007669"/>
    <property type="project" value="InterPro"/>
</dbReference>
<dbReference type="Gene3D" id="3.30.70.330">
    <property type="match status" value="2"/>
</dbReference>
<dbReference type="InterPro" id="IPR000504">
    <property type="entry name" value="RRM_dom"/>
</dbReference>